<feature type="transmembrane region" description="Helical" evidence="5">
    <location>
        <begin position="176"/>
        <end position="196"/>
    </location>
</feature>
<feature type="transmembrane region" description="Helical" evidence="5">
    <location>
        <begin position="395"/>
        <end position="411"/>
    </location>
</feature>
<feature type="domain" description="Virulence factor membrane-bound polymerase C-terminal" evidence="7">
    <location>
        <begin position="397"/>
        <end position="579"/>
    </location>
</feature>
<dbReference type="InterPro" id="IPR007016">
    <property type="entry name" value="O-antigen_ligase-rel_domated"/>
</dbReference>
<dbReference type="Proteomes" id="UP000267535">
    <property type="component" value="Unassembled WGS sequence"/>
</dbReference>
<protein>
    <submittedName>
        <fullName evidence="8">Uncharacterized protein</fullName>
    </submittedName>
</protein>
<organism evidence="8 9">
    <name type="scientific">Amphritea balenae</name>
    <dbReference type="NCBI Taxonomy" id="452629"/>
    <lineage>
        <taxon>Bacteria</taxon>
        <taxon>Pseudomonadati</taxon>
        <taxon>Pseudomonadota</taxon>
        <taxon>Gammaproteobacteria</taxon>
        <taxon>Oceanospirillales</taxon>
        <taxon>Oceanospirillaceae</taxon>
        <taxon>Amphritea</taxon>
    </lineage>
</organism>
<proteinExistence type="predicted"/>
<feature type="transmembrane region" description="Helical" evidence="5">
    <location>
        <begin position="208"/>
        <end position="228"/>
    </location>
</feature>
<dbReference type="GO" id="GO:0016020">
    <property type="term" value="C:membrane"/>
    <property type="evidence" value="ECO:0007669"/>
    <property type="project" value="UniProtKB-SubCell"/>
</dbReference>
<feature type="transmembrane region" description="Helical" evidence="5">
    <location>
        <begin position="106"/>
        <end position="123"/>
    </location>
</feature>
<feature type="transmembrane region" description="Helical" evidence="5">
    <location>
        <begin position="51"/>
        <end position="69"/>
    </location>
</feature>
<evidence type="ECO:0000256" key="3">
    <source>
        <dbReference type="ARBA" id="ARBA00022989"/>
    </source>
</evidence>
<evidence type="ECO:0000259" key="7">
    <source>
        <dbReference type="Pfam" id="PF11846"/>
    </source>
</evidence>
<evidence type="ECO:0000256" key="2">
    <source>
        <dbReference type="ARBA" id="ARBA00022692"/>
    </source>
</evidence>
<name>A0A3P1SLA8_9GAMM</name>
<dbReference type="PANTHER" id="PTHR37422">
    <property type="entry name" value="TEICHURONIC ACID BIOSYNTHESIS PROTEIN TUAE"/>
    <property type="match status" value="1"/>
</dbReference>
<accession>A0A3P1SLA8</accession>
<evidence type="ECO:0000313" key="8">
    <source>
        <dbReference type="EMBL" id="RRC97770.1"/>
    </source>
</evidence>
<reference evidence="8 9" key="1">
    <citation type="submission" date="2018-11" db="EMBL/GenBank/DDBJ databases">
        <title>The draft genome sequence of Amphritea balenae JAMM 1525T.</title>
        <authorList>
            <person name="Fang Z."/>
            <person name="Zhang Y."/>
            <person name="Han X."/>
        </authorList>
    </citation>
    <scope>NUCLEOTIDE SEQUENCE [LARGE SCALE GENOMIC DNA]</scope>
    <source>
        <strain evidence="8 9">JAMM 1525</strain>
    </source>
</reference>
<keyword evidence="2 5" id="KW-0812">Transmembrane</keyword>
<keyword evidence="3 5" id="KW-1133">Transmembrane helix</keyword>
<keyword evidence="9" id="KW-1185">Reference proteome</keyword>
<keyword evidence="4 5" id="KW-0472">Membrane</keyword>
<feature type="transmembrane region" description="Helical" evidence="5">
    <location>
        <begin position="417"/>
        <end position="433"/>
    </location>
</feature>
<dbReference type="PANTHER" id="PTHR37422:SF21">
    <property type="entry name" value="EXOQ-LIKE PROTEIN"/>
    <property type="match status" value="1"/>
</dbReference>
<feature type="transmembrane region" description="Helical" evidence="5">
    <location>
        <begin position="135"/>
        <end position="156"/>
    </location>
</feature>
<evidence type="ECO:0000256" key="1">
    <source>
        <dbReference type="ARBA" id="ARBA00004141"/>
    </source>
</evidence>
<gene>
    <name evidence="8" type="ORF">EHS89_16465</name>
</gene>
<feature type="domain" description="O-antigen ligase-related" evidence="6">
    <location>
        <begin position="220"/>
        <end position="375"/>
    </location>
</feature>
<evidence type="ECO:0000256" key="4">
    <source>
        <dbReference type="ARBA" id="ARBA00023136"/>
    </source>
</evidence>
<comment type="subcellular location">
    <subcellularLocation>
        <location evidence="1">Membrane</location>
        <topology evidence="1">Multi-pass membrane protein</topology>
    </subcellularLocation>
</comment>
<evidence type="ECO:0000313" key="9">
    <source>
        <dbReference type="Proteomes" id="UP000267535"/>
    </source>
</evidence>
<dbReference type="Pfam" id="PF11846">
    <property type="entry name" value="Wzy_C_2"/>
    <property type="match status" value="1"/>
</dbReference>
<evidence type="ECO:0000256" key="5">
    <source>
        <dbReference type="SAM" id="Phobius"/>
    </source>
</evidence>
<dbReference type="EMBL" id="RQXV01000010">
    <property type="protein sequence ID" value="RRC97770.1"/>
    <property type="molecule type" value="Genomic_DNA"/>
</dbReference>
<dbReference type="OrthoDB" id="5596698at2"/>
<feature type="transmembrane region" description="Helical" evidence="5">
    <location>
        <begin position="234"/>
        <end position="253"/>
    </location>
</feature>
<evidence type="ECO:0000259" key="6">
    <source>
        <dbReference type="Pfam" id="PF04932"/>
    </source>
</evidence>
<dbReference type="Pfam" id="PF04932">
    <property type="entry name" value="Wzy_C"/>
    <property type="match status" value="1"/>
</dbReference>
<dbReference type="InterPro" id="IPR021797">
    <property type="entry name" value="Wzy_C_2"/>
</dbReference>
<comment type="caution">
    <text evidence="8">The sequence shown here is derived from an EMBL/GenBank/DDBJ whole genome shotgun (WGS) entry which is preliminary data.</text>
</comment>
<dbReference type="InterPro" id="IPR051533">
    <property type="entry name" value="WaaL-like"/>
</dbReference>
<feature type="transmembrane region" description="Helical" evidence="5">
    <location>
        <begin position="454"/>
        <end position="471"/>
    </location>
</feature>
<sequence>MPGHIMQSSKTSTAITPQTTGLLLIALLFLPASFFFQPNLGGEGLSISHNITVWIAAVLTISSATLLILKQQILYYPKMLLALAAVPVSLILLGFIVDSFLPGEWLFRQLYILGGFLFLLALFQFNFSPRNIETALLIFLVAAIVHALYGISQIYWPKIIPTLRTPSNGTPYSIFQQINLHASFQATALLVSLYLLSRPLCRFSALKTRPASLLIILSTVFLSSFIVAYSGSRVGLLSATVGVIIMLLCFWRIYLTRKPLMALIIIAVISATLLGSQGINRSAAKLDALATTNSEGIAVSGASSRVNIYAVALSLFKQEPFTGYGIGSFQKVWLDEKATYLDKHPDALFPKERLSHPHNEFMFWLVEGGLIAITGILITLIAILYAALSCGWRRGTAYLALLLPIGLHTQVELPFYISNISWFMLLFLIFIVVRHHTKQRKIRLSRSAELTSGAAASLLLVGTTVVMLQAIQANTSIVRFLQGRMAEPALLESALQSPVFRDTAEIHLMRTLLLRELNAGQGSFAPQFISWAEPVIEYKPITQLYIDLARAYLAVGQPEQALQTIRKGQRYYPALPEIASAAKQIENLISAPASASDPGLLPETQAQ</sequence>
<feature type="transmembrane region" description="Helical" evidence="5">
    <location>
        <begin position="81"/>
        <end position="100"/>
    </location>
</feature>
<feature type="transmembrane region" description="Helical" evidence="5">
    <location>
        <begin position="361"/>
        <end position="388"/>
    </location>
</feature>
<feature type="transmembrane region" description="Helical" evidence="5">
    <location>
        <begin position="260"/>
        <end position="279"/>
    </location>
</feature>
<dbReference type="AlphaFoldDB" id="A0A3P1SLA8"/>